<name>E3N4A6_CAERE</name>
<keyword evidence="1" id="KW-0175">Coiled coil</keyword>
<feature type="coiled-coil region" evidence="1">
    <location>
        <begin position="143"/>
        <end position="170"/>
    </location>
</feature>
<accession>E3N4A6</accession>
<dbReference type="Proteomes" id="UP000008281">
    <property type="component" value="Unassembled WGS sequence"/>
</dbReference>
<dbReference type="HOGENOM" id="CLU_585592_0_0_1"/>
<protein>
    <submittedName>
        <fullName evidence="3">Uncharacterized protein</fullName>
    </submittedName>
</protein>
<organism evidence="4">
    <name type="scientific">Caenorhabditis remanei</name>
    <name type="common">Caenorhabditis vulgaris</name>
    <dbReference type="NCBI Taxonomy" id="31234"/>
    <lineage>
        <taxon>Eukaryota</taxon>
        <taxon>Metazoa</taxon>
        <taxon>Ecdysozoa</taxon>
        <taxon>Nematoda</taxon>
        <taxon>Chromadorea</taxon>
        <taxon>Rhabditida</taxon>
        <taxon>Rhabditina</taxon>
        <taxon>Rhabditomorpha</taxon>
        <taxon>Rhabditoidea</taxon>
        <taxon>Rhabditidae</taxon>
        <taxon>Peloderinae</taxon>
        <taxon>Caenorhabditis</taxon>
    </lineage>
</organism>
<feature type="compositionally biased region" description="Polar residues" evidence="2">
    <location>
        <begin position="16"/>
        <end position="29"/>
    </location>
</feature>
<feature type="region of interest" description="Disordered" evidence="2">
    <location>
        <begin position="1"/>
        <end position="45"/>
    </location>
</feature>
<sequence length="467" mass="54711">MEKPQSESMDAEVDQSDISGNTNSKTQTASPPPRSHEPFQRVEERPGSVQAFSNALFMGSPELASLVQLESEFRPMLCQILAKYFNDPSIVQDEQLCQPFKFISDSIEIGLKTFLQDVDKDLATVVMENVRQKCEIDRLRIGKALVETQYAELNSRCEQLEDCLRLMQVEQMKMEQDSSQRVEPMVGKKRKCEELGREIVKPLADGEGDNNVKENVELEDFENRLETRSDAFFARFEWLKKFVTNQHVDLQIAQRNNSIKTNQLQTLFVLYDEFLKSEGKSIFGNEFEESRFPDFAEQRQKIEMLDKRGKEREQNVVAEHNDDTHENLDMLHIEHGPFFFEFLKELIEQHPSCFFSHEEIRERYNAKCYTELPMKFFTQEFQMLETHPMLEYSGEYGKLVYLCMTQTPISEGFKNKIRELPDYVTVKVDDNNKVVDLKFDQASMYFNRKWKQEELELNKMNTGDKTP</sequence>
<dbReference type="EMBL" id="DS268524">
    <property type="protein sequence ID" value="EFO85401.1"/>
    <property type="molecule type" value="Genomic_DNA"/>
</dbReference>
<evidence type="ECO:0000313" key="4">
    <source>
        <dbReference type="Proteomes" id="UP000008281"/>
    </source>
</evidence>
<dbReference type="AlphaFoldDB" id="E3N4A6"/>
<evidence type="ECO:0000256" key="2">
    <source>
        <dbReference type="SAM" id="MobiDB-lite"/>
    </source>
</evidence>
<evidence type="ECO:0000313" key="3">
    <source>
        <dbReference type="EMBL" id="EFO85401.1"/>
    </source>
</evidence>
<keyword evidence="4" id="KW-1185">Reference proteome</keyword>
<dbReference type="InParanoid" id="E3N4A6"/>
<proteinExistence type="predicted"/>
<reference evidence="3" key="1">
    <citation type="submission" date="2007-07" db="EMBL/GenBank/DDBJ databases">
        <title>PCAP assembly of the Caenorhabditis remanei genome.</title>
        <authorList>
            <consortium name="The Caenorhabditis remanei Sequencing Consortium"/>
            <person name="Wilson R.K."/>
        </authorList>
    </citation>
    <scope>NUCLEOTIDE SEQUENCE [LARGE SCALE GENOMIC DNA]</scope>
    <source>
        <strain evidence="3">PB4641</strain>
    </source>
</reference>
<feature type="compositionally biased region" description="Basic and acidic residues" evidence="2">
    <location>
        <begin position="34"/>
        <end position="45"/>
    </location>
</feature>
<gene>
    <name evidence="3" type="ORF">CRE_23652</name>
</gene>
<evidence type="ECO:0000256" key="1">
    <source>
        <dbReference type="SAM" id="Coils"/>
    </source>
</evidence>